<dbReference type="InterPro" id="IPR050855">
    <property type="entry name" value="NDM-1-like"/>
</dbReference>
<dbReference type="SUPFAM" id="SSF56281">
    <property type="entry name" value="Metallo-hydrolase/oxidoreductase"/>
    <property type="match status" value="1"/>
</dbReference>
<dbReference type="SMART" id="SM00849">
    <property type="entry name" value="Lactamase_B"/>
    <property type="match status" value="1"/>
</dbReference>
<evidence type="ECO:0000313" key="4">
    <source>
        <dbReference type="Proteomes" id="UP000192656"/>
    </source>
</evidence>
<dbReference type="AlphaFoldDB" id="A0A1W2DQA9"/>
<dbReference type="Gene3D" id="3.60.15.10">
    <property type="entry name" value="Ribonuclease Z/Hydroxyacylglutathione hydrolase-like"/>
    <property type="match status" value="1"/>
</dbReference>
<dbReference type="GO" id="GO:0016787">
    <property type="term" value="F:hydrolase activity"/>
    <property type="evidence" value="ECO:0007669"/>
    <property type="project" value="UniProtKB-KW"/>
</dbReference>
<dbReference type="PANTHER" id="PTHR42951">
    <property type="entry name" value="METALLO-BETA-LACTAMASE DOMAIN-CONTAINING"/>
    <property type="match status" value="1"/>
</dbReference>
<dbReference type="RefSeq" id="WP_084411540.1">
    <property type="nucleotide sequence ID" value="NZ_FWXR01000016.1"/>
</dbReference>
<comment type="similarity">
    <text evidence="1">Belongs to the metallo-beta-lactamase superfamily. Class-B beta-lactamase family.</text>
</comment>
<dbReference type="InterPro" id="IPR036866">
    <property type="entry name" value="RibonucZ/Hydroxyglut_hydro"/>
</dbReference>
<evidence type="ECO:0000259" key="2">
    <source>
        <dbReference type="SMART" id="SM00849"/>
    </source>
</evidence>
<reference evidence="3 4" key="1">
    <citation type="submission" date="2017-04" db="EMBL/GenBank/DDBJ databases">
        <authorList>
            <person name="Afonso C.L."/>
            <person name="Miller P.J."/>
            <person name="Scott M.A."/>
            <person name="Spackman E."/>
            <person name="Goraichik I."/>
            <person name="Dimitrov K.M."/>
            <person name="Suarez D.L."/>
            <person name="Swayne D.E."/>
        </authorList>
    </citation>
    <scope>NUCLEOTIDE SEQUENCE [LARGE SCALE GENOMIC DNA]</scope>
    <source>
        <strain evidence="3 4">CGMCC 1.10972</strain>
    </source>
</reference>
<dbReference type="PANTHER" id="PTHR42951:SF4">
    <property type="entry name" value="ACYL-COENZYME A THIOESTERASE MBLAC2"/>
    <property type="match status" value="1"/>
</dbReference>
<dbReference type="CDD" id="cd16282">
    <property type="entry name" value="metallo-hydrolase-like_MBL-fold"/>
    <property type="match status" value="1"/>
</dbReference>
<accession>A0A1W2DQA9</accession>
<sequence>MINAWTAVVLAFVLWYDAAIALAADRVASFYSEVVPGVFVHEGEVAETSAANRGDIANIGFVVGDDAVAVIDTGGSVTEAQEALAAIRAITDKPIAYAINTHMHPDHLFGNQVFKAAGARIIGHERLAPALAARAESYRASMREQLGPELADAVTITPPDEGVSAERTLDLGNRPLVLKAWDTAHTDNDLTVFDERTRTLFAGDLVFMKHLPVLDGSLLGWLRQTPMLEAIPAERVVPGHGPATAPWPDAIEPQTAYLEALARDVRVAIASGQRLSETAETAAKAEAEAFELSEDYRRRNATAAYAELEWE</sequence>
<dbReference type="GO" id="GO:0017001">
    <property type="term" value="P:antibiotic catabolic process"/>
    <property type="evidence" value="ECO:0007669"/>
    <property type="project" value="UniProtKB-ARBA"/>
</dbReference>
<keyword evidence="3" id="KW-0378">Hydrolase</keyword>
<dbReference type="Pfam" id="PF00753">
    <property type="entry name" value="Lactamase_B"/>
    <property type="match status" value="1"/>
</dbReference>
<dbReference type="InterPro" id="IPR030829">
    <property type="entry name" value="SoxH-rel_PQQ_2"/>
</dbReference>
<proteinExistence type="inferred from homology"/>
<dbReference type="InterPro" id="IPR001279">
    <property type="entry name" value="Metallo-B-lactamas"/>
</dbReference>
<protein>
    <submittedName>
        <fullName evidence="3">Quinoprotein relay system zinc metallohydrolase 2</fullName>
    </submittedName>
</protein>
<organism evidence="3 4">
    <name type="scientific">Fulvimarina manganoxydans</name>
    <dbReference type="NCBI Taxonomy" id="937218"/>
    <lineage>
        <taxon>Bacteria</taxon>
        <taxon>Pseudomonadati</taxon>
        <taxon>Pseudomonadota</taxon>
        <taxon>Alphaproteobacteria</taxon>
        <taxon>Hyphomicrobiales</taxon>
        <taxon>Aurantimonadaceae</taxon>
        <taxon>Fulvimarina</taxon>
    </lineage>
</organism>
<keyword evidence="4" id="KW-1185">Reference proteome</keyword>
<feature type="domain" description="Metallo-beta-lactamase" evidence="2">
    <location>
        <begin position="56"/>
        <end position="240"/>
    </location>
</feature>
<dbReference type="Proteomes" id="UP000192656">
    <property type="component" value="Unassembled WGS sequence"/>
</dbReference>
<dbReference type="NCBIfam" id="TIGR04559">
    <property type="entry name" value="SoxH_rel_PQQ_2"/>
    <property type="match status" value="1"/>
</dbReference>
<evidence type="ECO:0000313" key="3">
    <source>
        <dbReference type="EMBL" id="SMC99212.1"/>
    </source>
</evidence>
<evidence type="ECO:0000256" key="1">
    <source>
        <dbReference type="ARBA" id="ARBA00005250"/>
    </source>
</evidence>
<dbReference type="STRING" id="937218.SAMN06297251_11698"/>
<name>A0A1W2DQA9_9HYPH</name>
<dbReference type="EMBL" id="FWXR01000016">
    <property type="protein sequence ID" value="SMC99212.1"/>
    <property type="molecule type" value="Genomic_DNA"/>
</dbReference>
<gene>
    <name evidence="3" type="ORF">SAMN06297251_11698</name>
</gene>
<dbReference type="OrthoDB" id="420651at2"/>